<comment type="caution">
    <text evidence="3">The sequence shown here is derived from an EMBL/GenBank/DDBJ whole genome shotgun (WGS) entry which is preliminary data.</text>
</comment>
<reference evidence="4" key="1">
    <citation type="submission" date="2016-06" db="EMBL/GenBank/DDBJ databases">
        <authorList>
            <person name="Nascimento L."/>
            <person name="Pereira R.V."/>
            <person name="Martins L.F."/>
            <person name="Quaggio R.B."/>
            <person name="Silva A.M."/>
            <person name="Setubal J.C."/>
        </authorList>
    </citation>
    <scope>NUCLEOTIDE SEQUENCE [LARGE SCALE GENOMIC DNA]</scope>
</reference>
<name>A0A1Y3PIC4_9BACI</name>
<dbReference type="InterPro" id="IPR050553">
    <property type="entry name" value="Thioredoxin_ResA/DsbE_sf"/>
</dbReference>
<gene>
    <name evidence="3" type="ORF">BAA01_14995</name>
</gene>
<organism evidence="3 4">
    <name type="scientific">Bacillus thermozeamaize</name>
    <dbReference type="NCBI Taxonomy" id="230954"/>
    <lineage>
        <taxon>Bacteria</taxon>
        <taxon>Bacillati</taxon>
        <taxon>Bacillota</taxon>
        <taxon>Bacilli</taxon>
        <taxon>Bacillales</taxon>
        <taxon>Bacillaceae</taxon>
        <taxon>Bacillus</taxon>
    </lineage>
</organism>
<feature type="domain" description="Thioredoxin" evidence="2">
    <location>
        <begin position="33"/>
        <end position="170"/>
    </location>
</feature>
<dbReference type="InterPro" id="IPR017937">
    <property type="entry name" value="Thioredoxin_CS"/>
</dbReference>
<dbReference type="SUPFAM" id="SSF52833">
    <property type="entry name" value="Thioredoxin-like"/>
    <property type="match status" value="1"/>
</dbReference>
<protein>
    <recommendedName>
        <fullName evidence="2">Thioredoxin domain-containing protein</fullName>
    </recommendedName>
</protein>
<keyword evidence="1" id="KW-1015">Disulfide bond</keyword>
<evidence type="ECO:0000259" key="2">
    <source>
        <dbReference type="PROSITE" id="PS51352"/>
    </source>
</evidence>
<dbReference type="GO" id="GO:0016491">
    <property type="term" value="F:oxidoreductase activity"/>
    <property type="evidence" value="ECO:0007669"/>
    <property type="project" value="InterPro"/>
</dbReference>
<dbReference type="InterPro" id="IPR000866">
    <property type="entry name" value="AhpC/TSA"/>
</dbReference>
<dbReference type="AlphaFoldDB" id="A0A1Y3PIC4"/>
<dbReference type="PROSITE" id="PS00194">
    <property type="entry name" value="THIOREDOXIN_1"/>
    <property type="match status" value="1"/>
</dbReference>
<evidence type="ECO:0000256" key="1">
    <source>
        <dbReference type="ARBA" id="ARBA00023157"/>
    </source>
</evidence>
<dbReference type="EMBL" id="LZRT01000095">
    <property type="protein sequence ID" value="OUM85897.1"/>
    <property type="molecule type" value="Genomic_DNA"/>
</dbReference>
<dbReference type="Gene3D" id="3.40.30.10">
    <property type="entry name" value="Glutaredoxin"/>
    <property type="match status" value="1"/>
</dbReference>
<dbReference type="InterPro" id="IPR036249">
    <property type="entry name" value="Thioredoxin-like_sf"/>
</dbReference>
<sequence length="176" mass="19244">MKGRLFAVMAIVLVLGVGLAVAVAAFGKAVTPVKVGEEAADFTLPDLSGTPHSLSQFRGQPVLVNFFASWCEPCKEEASHLRTFAELYGDKVKLLLVNRAEPAVLVEEFVRENQLKSLVLLDQNNQVSKRYGIIAQPETLVIDENGILKYHQKGPLTVEGMVQLVEELTGTTLQEP</sequence>
<dbReference type="PROSITE" id="PS51352">
    <property type="entry name" value="THIOREDOXIN_2"/>
    <property type="match status" value="1"/>
</dbReference>
<dbReference type="GO" id="GO:0016209">
    <property type="term" value="F:antioxidant activity"/>
    <property type="evidence" value="ECO:0007669"/>
    <property type="project" value="InterPro"/>
</dbReference>
<dbReference type="Proteomes" id="UP000196475">
    <property type="component" value="Unassembled WGS sequence"/>
</dbReference>
<dbReference type="PANTHER" id="PTHR42852">
    <property type="entry name" value="THIOL:DISULFIDE INTERCHANGE PROTEIN DSBE"/>
    <property type="match status" value="1"/>
</dbReference>
<evidence type="ECO:0000313" key="3">
    <source>
        <dbReference type="EMBL" id="OUM85897.1"/>
    </source>
</evidence>
<accession>A0A1Y3PIC4</accession>
<evidence type="ECO:0000313" key="4">
    <source>
        <dbReference type="Proteomes" id="UP000196475"/>
    </source>
</evidence>
<dbReference type="Pfam" id="PF00578">
    <property type="entry name" value="AhpC-TSA"/>
    <property type="match status" value="1"/>
</dbReference>
<dbReference type="InterPro" id="IPR013766">
    <property type="entry name" value="Thioredoxin_domain"/>
</dbReference>
<proteinExistence type="predicted"/>
<dbReference type="CDD" id="cd02966">
    <property type="entry name" value="TlpA_like_family"/>
    <property type="match status" value="1"/>
</dbReference>
<dbReference type="PANTHER" id="PTHR42852:SF17">
    <property type="entry name" value="THIOREDOXIN-LIKE PROTEIN HI_1115"/>
    <property type="match status" value="1"/>
</dbReference>